<protein>
    <submittedName>
        <fullName evidence="2">Uncharacterized protein</fullName>
    </submittedName>
</protein>
<feature type="compositionally biased region" description="Polar residues" evidence="1">
    <location>
        <begin position="338"/>
        <end position="386"/>
    </location>
</feature>
<sequence>MVLDHQAPVSPDLIMLAKVFDMVIKASPTTNEAGLQAKLELYIFTGVDILQRMREDENTESAYPQQVMTLRKDCRIVRGAEQNVLNEVERKQLQARAVANNRLVVLKKDQIEEFLKTHPSRSEAKRRSPIAQSYTRPVTNATTYPQPISTTVESAINSDSGLLDHILVLACDKRKLETRKLGIEIKVDAILGKRTVKDMLDELEEWKVLDFHLVTIHTPGHNHAGKWVAETYKPKLIGDLNQDVIHMVAQIYEQLVVNKVSIAVSTSGERTLLWRLVGKGCLEVSRMMIHNEKNAASLLKTMAAVCLHATQPATSPFSSAVLQSGASAHSMIPPSLPAESSSQAAARATINPSLPAESSSQAAARATINPSVSTRTSSRIQEQATKLETMEEEFEEGTGQASPKSRMEASKLKKAVNKLKTKTSILFDRKKGKDKAHPQ</sequence>
<evidence type="ECO:0000313" key="3">
    <source>
        <dbReference type="Proteomes" id="UP001329825"/>
    </source>
</evidence>
<organism evidence="2 3">
    <name type="scientific">Kwoniella shivajii</name>
    <dbReference type="NCBI Taxonomy" id="564305"/>
    <lineage>
        <taxon>Eukaryota</taxon>
        <taxon>Fungi</taxon>
        <taxon>Dikarya</taxon>
        <taxon>Basidiomycota</taxon>
        <taxon>Agaricomycotina</taxon>
        <taxon>Tremellomycetes</taxon>
        <taxon>Tremellales</taxon>
        <taxon>Cryptococcaceae</taxon>
        <taxon>Kwoniella</taxon>
    </lineage>
</organism>
<dbReference type="Proteomes" id="UP001329825">
    <property type="component" value="Chromosome 7"/>
</dbReference>
<feature type="region of interest" description="Disordered" evidence="1">
    <location>
        <begin position="328"/>
        <end position="409"/>
    </location>
</feature>
<dbReference type="RefSeq" id="XP_062793490.1">
    <property type="nucleotide sequence ID" value="XM_062937439.1"/>
</dbReference>
<evidence type="ECO:0000313" key="2">
    <source>
        <dbReference type="EMBL" id="WRT68751.1"/>
    </source>
</evidence>
<evidence type="ECO:0000256" key="1">
    <source>
        <dbReference type="SAM" id="MobiDB-lite"/>
    </source>
</evidence>
<name>A0ABZ1D724_9TREE</name>
<dbReference type="EMBL" id="CP141887">
    <property type="protein sequence ID" value="WRT68751.1"/>
    <property type="molecule type" value="Genomic_DNA"/>
</dbReference>
<gene>
    <name evidence="2" type="ORF">IL334_005731</name>
</gene>
<accession>A0ABZ1D724</accession>
<reference evidence="2 3" key="1">
    <citation type="submission" date="2024-01" db="EMBL/GenBank/DDBJ databases">
        <title>Comparative genomics of Cryptococcus and Kwoniella reveals pathogenesis evolution and contrasting modes of karyotype evolution via chromosome fusion or intercentromeric recombination.</title>
        <authorList>
            <person name="Coelho M.A."/>
            <person name="David-Palma M."/>
            <person name="Shea T."/>
            <person name="Bowers K."/>
            <person name="McGinley-Smith S."/>
            <person name="Mohammad A.W."/>
            <person name="Gnirke A."/>
            <person name="Yurkov A.M."/>
            <person name="Nowrousian M."/>
            <person name="Sun S."/>
            <person name="Cuomo C.A."/>
            <person name="Heitman J."/>
        </authorList>
    </citation>
    <scope>NUCLEOTIDE SEQUENCE [LARGE SCALE GENOMIC DNA]</scope>
    <source>
        <strain evidence="2">CBS 11374</strain>
    </source>
</reference>
<dbReference type="GeneID" id="87957861"/>
<proteinExistence type="predicted"/>
<keyword evidence="3" id="KW-1185">Reference proteome</keyword>